<dbReference type="PROSITE" id="PS51043">
    <property type="entry name" value="DDHD"/>
    <property type="match status" value="1"/>
</dbReference>
<dbReference type="PANTHER" id="PTHR23509:SF6">
    <property type="entry name" value="PHOSPHOLIPASE C1020.13C-RELATED"/>
    <property type="match status" value="1"/>
</dbReference>
<feature type="domain" description="DDHD" evidence="2">
    <location>
        <begin position="564"/>
        <end position="895"/>
    </location>
</feature>
<protein>
    <submittedName>
        <fullName evidence="3">DDHD domain-containing protein</fullName>
    </submittedName>
</protein>
<name>A0ABR1FFM0_9ASCO</name>
<organism evidence="3 4">
    <name type="scientific">Myxozyma melibiosi</name>
    <dbReference type="NCBI Taxonomy" id="54550"/>
    <lineage>
        <taxon>Eukaryota</taxon>
        <taxon>Fungi</taxon>
        <taxon>Dikarya</taxon>
        <taxon>Ascomycota</taxon>
        <taxon>Saccharomycotina</taxon>
        <taxon>Lipomycetes</taxon>
        <taxon>Lipomycetales</taxon>
        <taxon>Lipomycetaceae</taxon>
        <taxon>Myxozyma</taxon>
    </lineage>
</organism>
<proteinExistence type="predicted"/>
<evidence type="ECO:0000313" key="4">
    <source>
        <dbReference type="Proteomes" id="UP001498771"/>
    </source>
</evidence>
<dbReference type="RefSeq" id="XP_064771668.1">
    <property type="nucleotide sequence ID" value="XM_064911960.1"/>
</dbReference>
<feature type="compositionally biased region" description="Low complexity" evidence="1">
    <location>
        <begin position="123"/>
        <end position="139"/>
    </location>
</feature>
<dbReference type="SUPFAM" id="SSF53474">
    <property type="entry name" value="alpha/beta-Hydrolases"/>
    <property type="match status" value="1"/>
</dbReference>
<sequence length="913" mass="102391">MRPWFFHNATAPLDDPSAPLPPPSTPAASSIPIEKETSWTPFTPEDNERLENAWKSIYITKDHVDSSDATVKKDKGKGKSKQNVVNVIVGAARLYAVQFVPPAQDSEDQHAESSFSENGPQKADSTTTSDTTEATSASAPTQLDYQKVLGPCKMKMVPVYWHAMHDTAHVIRATWFHTTSYPPVPLRDRNLRPRDHEHRYASHPITDLEMAARLEHGFLEMQPWSPSYIAELKAVRKTGREAEEKITVPISDGYSVVYWPLPVDTEHENRRFAANRTDEYTRYIPHYLELSNAIDSHDNKKEGYAVLIPETIIVRTFAGRRSGISRGIAWVLGAISRRPGGMEVRMPGKGIEGVVKRGFDYDDWIRGGGKHPQGPWSAADIDHLVLVIHGIGQKLTERVETFDFTYAINTFRVLMAKQHESMSLSHPPPAVLPINWRRKINFDYEDVTSKDSREPGPVHKAYSLADITPPTIPTVRNIISDVLLDIPYYLSQHRPRVLHAATVEANRIYRLWMRNNPGWKGKVSIIGHSLGSVIAVDILSRQPSIPPPLFSQVETGDERAEIQLEFPVRNLFVAGSPVGFFLLLNKVNLIPRITSTARLVSISQNIPPTLDEFGNAMPPISERPEDIGTNRDGVYGCIAAENIYNVIHTSDPIAYRLNPCVDPEYAETIEQALLALPANQEGFFQRLFTLDKKPVKVPFRKRIRKVRKTFTERARNFTGKIAVSVTRAVNPNFQAGEQIEENRTAARRHRNNNEESRGILESSSDDDSLDSDESDDDDDSTIAGEGDLEGDESGKSRDKSGSAKRPHYKSNYSFTRGPTAGSSTSGDAEQKRRRNARFERIIKTRMHALNENGQIDYIIHPTGALENQYISILTAHSGYWESKEFAYLVAAECGRSPGIEYTLADFKAKIKSS</sequence>
<dbReference type="Pfam" id="PF02862">
    <property type="entry name" value="DDHD"/>
    <property type="match status" value="1"/>
</dbReference>
<feature type="region of interest" description="Disordered" evidence="1">
    <location>
        <begin position="103"/>
        <end position="139"/>
    </location>
</feature>
<evidence type="ECO:0000313" key="3">
    <source>
        <dbReference type="EMBL" id="KAK7208635.1"/>
    </source>
</evidence>
<dbReference type="InterPro" id="IPR029058">
    <property type="entry name" value="AB_hydrolase_fold"/>
</dbReference>
<dbReference type="SMART" id="SM01127">
    <property type="entry name" value="DDHD"/>
    <property type="match status" value="1"/>
</dbReference>
<dbReference type="InterPro" id="IPR058055">
    <property type="entry name" value="PA-PLA1"/>
</dbReference>
<dbReference type="Proteomes" id="UP001498771">
    <property type="component" value="Unassembled WGS sequence"/>
</dbReference>
<reference evidence="3 4" key="1">
    <citation type="submission" date="2024-03" db="EMBL/GenBank/DDBJ databases">
        <title>Genome-scale model development and genomic sequencing of the oleaginous clade Lipomyces.</title>
        <authorList>
            <consortium name="Lawrence Berkeley National Laboratory"/>
            <person name="Czajka J.J."/>
            <person name="Han Y."/>
            <person name="Kim J."/>
            <person name="Mondo S.J."/>
            <person name="Hofstad B.A."/>
            <person name="Robles A."/>
            <person name="Haridas S."/>
            <person name="Riley R."/>
            <person name="LaButti K."/>
            <person name="Pangilinan J."/>
            <person name="Andreopoulos W."/>
            <person name="Lipzen A."/>
            <person name="Yan J."/>
            <person name="Wang M."/>
            <person name="Ng V."/>
            <person name="Grigoriev I.V."/>
            <person name="Spatafora J.W."/>
            <person name="Magnuson J.K."/>
            <person name="Baker S.E."/>
            <person name="Pomraning K.R."/>
        </authorList>
    </citation>
    <scope>NUCLEOTIDE SEQUENCE [LARGE SCALE GENOMIC DNA]</scope>
    <source>
        <strain evidence="3 4">Phaff 52-87</strain>
    </source>
</reference>
<feature type="region of interest" description="Disordered" evidence="1">
    <location>
        <begin position="1"/>
        <end position="46"/>
    </location>
</feature>
<feature type="compositionally biased region" description="Basic and acidic residues" evidence="1">
    <location>
        <begin position="792"/>
        <end position="801"/>
    </location>
</feature>
<accession>A0ABR1FFM0</accession>
<feature type="region of interest" description="Disordered" evidence="1">
    <location>
        <begin position="734"/>
        <end position="834"/>
    </location>
</feature>
<dbReference type="GeneID" id="90037472"/>
<feature type="compositionally biased region" description="Polar residues" evidence="1">
    <location>
        <begin position="810"/>
        <end position="827"/>
    </location>
</feature>
<gene>
    <name evidence="3" type="ORF">BZA70DRAFT_274259</name>
</gene>
<evidence type="ECO:0000256" key="1">
    <source>
        <dbReference type="SAM" id="MobiDB-lite"/>
    </source>
</evidence>
<evidence type="ECO:0000259" key="2">
    <source>
        <dbReference type="PROSITE" id="PS51043"/>
    </source>
</evidence>
<dbReference type="EMBL" id="JBBJBU010000001">
    <property type="protein sequence ID" value="KAK7208635.1"/>
    <property type="molecule type" value="Genomic_DNA"/>
</dbReference>
<dbReference type="InterPro" id="IPR004177">
    <property type="entry name" value="DDHD_dom"/>
</dbReference>
<feature type="compositionally biased region" description="Acidic residues" evidence="1">
    <location>
        <begin position="763"/>
        <end position="791"/>
    </location>
</feature>
<comment type="caution">
    <text evidence="3">The sequence shown here is derived from an EMBL/GenBank/DDBJ whole genome shotgun (WGS) entry which is preliminary data.</text>
</comment>
<dbReference type="PANTHER" id="PTHR23509">
    <property type="entry name" value="PA-PL1 PHOSPHOLIPASE FAMILY"/>
    <property type="match status" value="1"/>
</dbReference>
<keyword evidence="4" id="KW-1185">Reference proteome</keyword>